<dbReference type="PANTHER" id="PTHR10916">
    <property type="entry name" value="60S RIBOSOMAL PROTEIN L35/50S RIBOSOMAL PROTEIN L29"/>
    <property type="match status" value="1"/>
</dbReference>
<dbReference type="GO" id="GO:0003735">
    <property type="term" value="F:structural constituent of ribosome"/>
    <property type="evidence" value="ECO:0007669"/>
    <property type="project" value="InterPro"/>
</dbReference>
<keyword evidence="6" id="KW-0934">Plastid</keyword>
<dbReference type="InterPro" id="IPR001854">
    <property type="entry name" value="Ribosomal_uL29"/>
</dbReference>
<dbReference type="EMBL" id="LT622866">
    <property type="protein sequence ID" value="SCW22007.1"/>
    <property type="molecule type" value="Genomic_DNA"/>
</dbReference>
<keyword evidence="2 5" id="KW-0689">Ribosomal protein</keyword>
<organism evidence="6">
    <name type="scientific">Helminthocladia australis</name>
    <dbReference type="NCBI Taxonomy" id="260093"/>
    <lineage>
        <taxon>Eukaryota</taxon>
        <taxon>Rhodophyta</taxon>
        <taxon>Florideophyceae</taxon>
        <taxon>Nemaliophycidae</taxon>
        <taxon>Nemaliales</taxon>
        <taxon>Liagoraceae</taxon>
        <taxon>Helminthocladia</taxon>
    </lineage>
</organism>
<dbReference type="GO" id="GO:0009507">
    <property type="term" value="C:chloroplast"/>
    <property type="evidence" value="ECO:0007669"/>
    <property type="project" value="UniProtKB-SubCell"/>
</dbReference>
<dbReference type="HAMAP" id="MF_00374">
    <property type="entry name" value="Ribosomal_uL29"/>
    <property type="match status" value="1"/>
</dbReference>
<dbReference type="Gene3D" id="1.10.287.310">
    <property type="match status" value="1"/>
</dbReference>
<protein>
    <recommendedName>
        <fullName evidence="4 5">Large ribosomal subunit protein uL29c</fullName>
    </recommendedName>
</protein>
<dbReference type="InterPro" id="IPR018254">
    <property type="entry name" value="Ribosomal_uL29_CS"/>
</dbReference>
<dbReference type="PANTHER" id="PTHR10916:SF0">
    <property type="entry name" value="LARGE RIBOSOMAL SUBUNIT PROTEIN UL29C"/>
    <property type="match status" value="1"/>
</dbReference>
<dbReference type="AlphaFoldDB" id="A0A1G4NTP0"/>
<dbReference type="CDD" id="cd00427">
    <property type="entry name" value="Ribosomal_L29_HIP"/>
    <property type="match status" value="1"/>
</dbReference>
<dbReference type="RefSeq" id="YP_009313753.1">
    <property type="nucleotide sequence ID" value="NC_031658.1"/>
</dbReference>
<evidence type="ECO:0000256" key="4">
    <source>
        <dbReference type="ARBA" id="ARBA00040028"/>
    </source>
</evidence>
<evidence type="ECO:0000256" key="3">
    <source>
        <dbReference type="ARBA" id="ARBA00023274"/>
    </source>
</evidence>
<dbReference type="NCBIfam" id="TIGR00012">
    <property type="entry name" value="L29"/>
    <property type="match status" value="1"/>
</dbReference>
<dbReference type="GO" id="GO:0006412">
    <property type="term" value="P:translation"/>
    <property type="evidence" value="ECO:0007669"/>
    <property type="project" value="UniProtKB-UniRule"/>
</dbReference>
<reference evidence="6" key="1">
    <citation type="submission" date="2016-10" db="EMBL/GenBank/DDBJ databases">
        <title>Chloroplast genomes as a tool to resolve red algal phylogenies: a case study in the Nemaliales.</title>
        <authorList>
            <person name="Costa J.F."/>
            <person name="Lin S.M."/>
            <person name="Macaya E.C."/>
            <person name="Fernandez-Garcia C."/>
            <person name="Verbruggen H."/>
        </authorList>
    </citation>
    <scope>NUCLEOTIDE SEQUENCE</scope>
    <source>
        <strain evidence="6">J.0167</strain>
    </source>
</reference>
<keyword evidence="3 5" id="KW-0687">Ribonucleoprotein</keyword>
<sequence>MTKTLSKEEIRAMDEEKIDEQILAIKKILFEFRMKQATKQSFKPHILKIYKRQLAQIMTIQHEKFQ</sequence>
<comment type="similarity">
    <text evidence="1 5">Belongs to the universal ribosomal protein uL29 family.</text>
</comment>
<dbReference type="SUPFAM" id="SSF46561">
    <property type="entry name" value="Ribosomal protein L29 (L29p)"/>
    <property type="match status" value="1"/>
</dbReference>
<comment type="subcellular location">
    <subcellularLocation>
        <location evidence="5">Plastid</location>
        <location evidence="5">Chloroplast</location>
    </subcellularLocation>
</comment>
<keyword evidence="6" id="KW-0150">Chloroplast</keyword>
<dbReference type="Pfam" id="PF00831">
    <property type="entry name" value="Ribosomal_L29"/>
    <property type="match status" value="1"/>
</dbReference>
<evidence type="ECO:0000256" key="1">
    <source>
        <dbReference type="ARBA" id="ARBA00009254"/>
    </source>
</evidence>
<dbReference type="GeneID" id="29998411"/>
<gene>
    <name evidence="5 6" type="primary">rpl29</name>
    <name evidence="6" type="ORF">J0167_169</name>
</gene>
<proteinExistence type="inferred from homology"/>
<dbReference type="InterPro" id="IPR050063">
    <property type="entry name" value="Ribosomal_protein_uL29"/>
</dbReference>
<reference evidence="6" key="2">
    <citation type="submission" date="2016-10" db="EMBL/GenBank/DDBJ databases">
        <authorList>
            <person name="de Groot N.N."/>
        </authorList>
    </citation>
    <scope>NUCLEOTIDE SEQUENCE</scope>
    <source>
        <strain evidence="6">J.0167</strain>
    </source>
</reference>
<dbReference type="PROSITE" id="PS00579">
    <property type="entry name" value="RIBOSOMAL_L29"/>
    <property type="match status" value="1"/>
</dbReference>
<geneLocation type="chloroplast" evidence="6"/>
<evidence type="ECO:0000313" key="6">
    <source>
        <dbReference type="EMBL" id="SCW22007.1"/>
    </source>
</evidence>
<dbReference type="InterPro" id="IPR036049">
    <property type="entry name" value="Ribosomal_uL29_sf"/>
</dbReference>
<evidence type="ECO:0000256" key="2">
    <source>
        <dbReference type="ARBA" id="ARBA00022980"/>
    </source>
</evidence>
<evidence type="ECO:0000256" key="5">
    <source>
        <dbReference type="HAMAP-Rule" id="MF_00374"/>
    </source>
</evidence>
<dbReference type="GO" id="GO:0022625">
    <property type="term" value="C:cytosolic large ribosomal subunit"/>
    <property type="evidence" value="ECO:0007669"/>
    <property type="project" value="TreeGrafter"/>
</dbReference>
<name>A0A1G4NTP0_9FLOR</name>
<accession>A0A1G4NTP0</accession>